<evidence type="ECO:0000256" key="3">
    <source>
        <dbReference type="PROSITE-ProRule" id="PRU00023"/>
    </source>
</evidence>
<dbReference type="SUPFAM" id="SSF48403">
    <property type="entry name" value="Ankyrin repeat"/>
    <property type="match status" value="1"/>
</dbReference>
<dbReference type="Gene3D" id="1.25.40.20">
    <property type="entry name" value="Ankyrin repeat-containing domain"/>
    <property type="match status" value="2"/>
</dbReference>
<reference evidence="5" key="2">
    <citation type="submission" date="2025-09" db="UniProtKB">
        <authorList>
            <consortium name="Ensembl"/>
        </authorList>
    </citation>
    <scope>IDENTIFICATION</scope>
</reference>
<keyword evidence="2 3" id="KW-0040">ANK repeat</keyword>
<feature type="region of interest" description="Disordered" evidence="4">
    <location>
        <begin position="252"/>
        <end position="303"/>
    </location>
</feature>
<evidence type="ECO:0000256" key="2">
    <source>
        <dbReference type="ARBA" id="ARBA00023043"/>
    </source>
</evidence>
<organism evidence="5 6">
    <name type="scientific">Varanus komodoensis</name>
    <name type="common">Komodo dragon</name>
    <dbReference type="NCBI Taxonomy" id="61221"/>
    <lineage>
        <taxon>Eukaryota</taxon>
        <taxon>Metazoa</taxon>
        <taxon>Chordata</taxon>
        <taxon>Craniata</taxon>
        <taxon>Vertebrata</taxon>
        <taxon>Euteleostomi</taxon>
        <taxon>Lepidosauria</taxon>
        <taxon>Squamata</taxon>
        <taxon>Bifurcata</taxon>
        <taxon>Unidentata</taxon>
        <taxon>Episquamata</taxon>
        <taxon>Toxicofera</taxon>
        <taxon>Anguimorpha</taxon>
        <taxon>Paleoanguimorpha</taxon>
        <taxon>Varanoidea</taxon>
        <taxon>Varanidae</taxon>
        <taxon>Varanus</taxon>
    </lineage>
</organism>
<dbReference type="PANTHER" id="PTHR24173:SF74">
    <property type="entry name" value="ANKYRIN REPEAT DOMAIN-CONTAINING PROTEIN 16"/>
    <property type="match status" value="1"/>
</dbReference>
<dbReference type="OMA" id="GGHHQCV"/>
<feature type="compositionally biased region" description="Basic and acidic residues" evidence="4">
    <location>
        <begin position="263"/>
        <end position="288"/>
    </location>
</feature>
<dbReference type="PROSITE" id="PS50297">
    <property type="entry name" value="ANK_REP_REGION"/>
    <property type="match status" value="1"/>
</dbReference>
<feature type="region of interest" description="Disordered" evidence="4">
    <location>
        <begin position="51"/>
        <end position="74"/>
    </location>
</feature>
<dbReference type="PROSITE" id="PS50088">
    <property type="entry name" value="ANK_REPEAT"/>
    <property type="match status" value="2"/>
</dbReference>
<keyword evidence="1" id="KW-0677">Repeat</keyword>
<evidence type="ECO:0000313" key="6">
    <source>
        <dbReference type="Proteomes" id="UP000694545"/>
    </source>
</evidence>
<dbReference type="Proteomes" id="UP000694545">
    <property type="component" value="Unplaced"/>
</dbReference>
<dbReference type="Ensembl" id="ENSVKKT00000017890.1">
    <property type="protein sequence ID" value="ENSVKKP00000017455.1"/>
    <property type="gene ID" value="ENSVKKG00000011947.1"/>
</dbReference>
<dbReference type="SMART" id="SM00248">
    <property type="entry name" value="ANK"/>
    <property type="match status" value="4"/>
</dbReference>
<dbReference type="Pfam" id="PF12796">
    <property type="entry name" value="Ank_2"/>
    <property type="match status" value="1"/>
</dbReference>
<dbReference type="AlphaFoldDB" id="A0A8D2L6Y6"/>
<feature type="compositionally biased region" description="Low complexity" evidence="4">
    <location>
        <begin position="289"/>
        <end position="298"/>
    </location>
</feature>
<gene>
    <name evidence="5" type="primary">ANKRD63</name>
</gene>
<protein>
    <submittedName>
        <fullName evidence="5">Ankyrin repeat domain 63</fullName>
    </submittedName>
</protein>
<sequence length="327" mass="35943">MGQSKAQANTKVEMEKRGMCKELLPVYLLSSVGEVIKRLWGVASPSCHLVPKHHRRKRRGGGPPTMLKPRDLGPGESTRTFLEAMKAGRLHLARFVLDALDGEIVDCRADRGRTPLMYAVLLKDPAWRLAFARLLLERRAAVNMRDDAGRSALSLACERGYLEVTELLVQFGADPDAVDSRGWSPLMYAASQGQTAVIEWLLRVFRRLGLYLERADHAGSTALLLASAGGHSQCVRALRAAGALFLAQPEPVRGGDAAPAIRVDGERERHPDRPRPEEEEGAQQRRWQDAAAAVSADPEAAKEPVSLRVRPLIRRSTAPDCQKLIGC</sequence>
<feature type="repeat" description="ANK" evidence="3">
    <location>
        <begin position="111"/>
        <end position="147"/>
    </location>
</feature>
<proteinExistence type="predicted"/>
<evidence type="ECO:0000256" key="1">
    <source>
        <dbReference type="ARBA" id="ARBA00022737"/>
    </source>
</evidence>
<dbReference type="InterPro" id="IPR002110">
    <property type="entry name" value="Ankyrin_rpt"/>
</dbReference>
<dbReference type="PANTHER" id="PTHR24173">
    <property type="entry name" value="ANKYRIN REPEAT CONTAINING"/>
    <property type="match status" value="1"/>
</dbReference>
<name>A0A8D2L6Y6_VARKO</name>
<keyword evidence="6" id="KW-1185">Reference proteome</keyword>
<evidence type="ECO:0000256" key="4">
    <source>
        <dbReference type="SAM" id="MobiDB-lite"/>
    </source>
</evidence>
<reference evidence="5" key="1">
    <citation type="submission" date="2025-08" db="UniProtKB">
        <authorList>
            <consortium name="Ensembl"/>
        </authorList>
    </citation>
    <scope>IDENTIFICATION</scope>
</reference>
<evidence type="ECO:0000313" key="5">
    <source>
        <dbReference type="Ensembl" id="ENSVKKP00000017455.1"/>
    </source>
</evidence>
<accession>A0A8D2L6Y6</accession>
<feature type="compositionally biased region" description="Basic residues" evidence="4">
    <location>
        <begin position="51"/>
        <end position="60"/>
    </location>
</feature>
<dbReference type="InterPro" id="IPR036770">
    <property type="entry name" value="Ankyrin_rpt-contain_sf"/>
</dbReference>
<feature type="repeat" description="ANK" evidence="3">
    <location>
        <begin position="148"/>
        <end position="180"/>
    </location>
</feature>